<proteinExistence type="predicted"/>
<protein>
    <submittedName>
        <fullName evidence="1">Ornithine cyclodeaminase</fullName>
    </submittedName>
</protein>
<dbReference type="InterPro" id="IPR023401">
    <property type="entry name" value="ODC_N"/>
</dbReference>
<dbReference type="Pfam" id="PF02423">
    <property type="entry name" value="OCD_Mu_crystall"/>
    <property type="match status" value="1"/>
</dbReference>
<dbReference type="NCBIfam" id="NF004848">
    <property type="entry name" value="PRK06199.1"/>
    <property type="match status" value="1"/>
</dbReference>
<dbReference type="PANTHER" id="PTHR13812">
    <property type="entry name" value="KETIMINE REDUCTASE MU-CRYSTALLIN"/>
    <property type="match status" value="1"/>
</dbReference>
<keyword evidence="2" id="KW-1185">Reference proteome</keyword>
<dbReference type="PIRSF" id="PIRSF001439">
    <property type="entry name" value="CryM"/>
    <property type="match status" value="1"/>
</dbReference>
<evidence type="ECO:0000313" key="2">
    <source>
        <dbReference type="Proteomes" id="UP001419084"/>
    </source>
</evidence>
<reference evidence="1 2" key="1">
    <citation type="journal article" date="2024" name="Int. J. Syst. Evol. Microbiol.">
        <title>Lacrimispora brassicae sp. nov. isolated from fermented cabbage, and proposal of Clostridium indicum Gundawar et al. 2019 and Clostridium methoxybenzovorans Mechichi et al. 1999 as heterotypic synonyms of Lacrimispora amygdalina (Parshina et al. 2003) Haas and Blanchard 2020 and Lacrimispora indolis (McClung and McCoy 1957) Haas and Blanchard 2020, respectively.</title>
        <authorList>
            <person name="Kobayashi H."/>
            <person name="Tanizawa Y."/>
            <person name="Sakamoto M."/>
            <person name="Ohkuma M."/>
            <person name="Tohno M."/>
        </authorList>
    </citation>
    <scope>NUCLEOTIDE SEQUENCE [LARGE SCALE GENOMIC DNA]</scope>
    <source>
        <strain evidence="1 2">DSM 12857</strain>
    </source>
</reference>
<dbReference type="RefSeq" id="WP_346065648.1">
    <property type="nucleotide sequence ID" value="NZ_BRPJ01000060.1"/>
</dbReference>
<dbReference type="InterPro" id="IPR036291">
    <property type="entry name" value="NAD(P)-bd_dom_sf"/>
</dbReference>
<accession>A0ABQ5M9A0</accession>
<dbReference type="Proteomes" id="UP001419084">
    <property type="component" value="Unassembled WGS sequence"/>
</dbReference>
<dbReference type="EMBL" id="BRPJ01000060">
    <property type="protein sequence ID" value="GLB31200.1"/>
    <property type="molecule type" value="Genomic_DNA"/>
</dbReference>
<evidence type="ECO:0000313" key="1">
    <source>
        <dbReference type="EMBL" id="GLB31200.1"/>
    </source>
</evidence>
<gene>
    <name evidence="1" type="ORF">LAD12857_31230</name>
</gene>
<dbReference type="Gene3D" id="3.40.50.720">
    <property type="entry name" value="NAD(P)-binding Rossmann-like Domain"/>
    <property type="match status" value="1"/>
</dbReference>
<dbReference type="Gene3D" id="3.30.1780.10">
    <property type="entry name" value="ornithine cyclodeaminase, domain 1"/>
    <property type="match status" value="1"/>
</dbReference>
<organism evidence="1 2">
    <name type="scientific">Lacrimispora amygdalina</name>
    <dbReference type="NCBI Taxonomy" id="253257"/>
    <lineage>
        <taxon>Bacteria</taxon>
        <taxon>Bacillati</taxon>
        <taxon>Bacillota</taxon>
        <taxon>Clostridia</taxon>
        <taxon>Lachnospirales</taxon>
        <taxon>Lachnospiraceae</taxon>
        <taxon>Lacrimispora</taxon>
    </lineage>
</organism>
<dbReference type="PANTHER" id="PTHR13812:SF19">
    <property type="entry name" value="KETIMINE REDUCTASE MU-CRYSTALLIN"/>
    <property type="match status" value="1"/>
</dbReference>
<comment type="caution">
    <text evidence="1">The sequence shown here is derived from an EMBL/GenBank/DDBJ whole genome shotgun (WGS) entry which is preliminary data.</text>
</comment>
<dbReference type="InterPro" id="IPR003462">
    <property type="entry name" value="ODC_Mu_crystall"/>
</dbReference>
<name>A0ABQ5M9A0_9FIRM</name>
<dbReference type="SUPFAM" id="SSF51735">
    <property type="entry name" value="NAD(P)-binding Rossmann-fold domains"/>
    <property type="match status" value="1"/>
</dbReference>
<sequence>MKIKKAEEKHMAYPEVDFIYLNEEDMVKAGVTDMKGCVEAMEEMFRLLKAGDFRMGGSNANSHGIMMTFPETSPFPNMPTDGPDRRFMAMPAYLGGKFDMAGMKWYGSNTENRKKGLPRSILMLTLNDKDTGAPLAYMSANILSAFRTGAVPGVGIKYFSREDSKVVGIIGPGVMSKTAFDAAMAVRDQIETVKIKGRSQKSVDGFIQYVREKYPQIKELIVVDTDEEAVRDADIVSIATSSPTGDPSLYPYIKEEWIKPGAILCCPAAARFDDDFILNRARNVADNIQLYEAWAEELPYPSYNSVPIPAVHCMDLIKDGVMKADQVDDLGDMLTGKVPVHRKENEIVIYSVGGMPIEDVAWGTIVYRNALKNGIGTRLNLWKEPYLA</sequence>